<organism evidence="3 4">
    <name type="scientific">Brevundimonas vitisensis</name>
    <dbReference type="NCBI Taxonomy" id="2800818"/>
    <lineage>
        <taxon>Bacteria</taxon>
        <taxon>Pseudomonadati</taxon>
        <taxon>Pseudomonadota</taxon>
        <taxon>Alphaproteobacteria</taxon>
        <taxon>Caulobacterales</taxon>
        <taxon>Caulobacteraceae</taxon>
        <taxon>Brevundimonas</taxon>
    </lineage>
</organism>
<protein>
    <submittedName>
        <fullName evidence="3">GNAT family N-acetyltransferase</fullName>
    </submittedName>
</protein>
<evidence type="ECO:0000313" key="3">
    <source>
        <dbReference type="EMBL" id="QQQ17526.1"/>
    </source>
</evidence>
<keyword evidence="1" id="KW-0046">Antibiotic resistance</keyword>
<feature type="domain" description="N-acetyltransferase" evidence="2">
    <location>
        <begin position="20"/>
        <end position="185"/>
    </location>
</feature>
<proteinExistence type="predicted"/>
<dbReference type="PANTHER" id="PTHR31438:SF1">
    <property type="entry name" value="LYSINE N-ACYLTRANSFERASE C17G9.06C-RELATED"/>
    <property type="match status" value="1"/>
</dbReference>
<dbReference type="PANTHER" id="PTHR31438">
    <property type="entry name" value="LYSINE N-ACYLTRANSFERASE C17G9.06C-RELATED"/>
    <property type="match status" value="1"/>
</dbReference>
<evidence type="ECO:0000313" key="4">
    <source>
        <dbReference type="Proteomes" id="UP000595448"/>
    </source>
</evidence>
<dbReference type="InterPro" id="IPR000182">
    <property type="entry name" value="GNAT_dom"/>
</dbReference>
<name>A0ABX7BJX5_9CAUL</name>
<dbReference type="SUPFAM" id="SSF55729">
    <property type="entry name" value="Acyl-CoA N-acyltransferases (Nat)"/>
    <property type="match status" value="1"/>
</dbReference>
<dbReference type="CDD" id="cd04301">
    <property type="entry name" value="NAT_SF"/>
    <property type="match status" value="1"/>
</dbReference>
<sequence length="198" mass="21610">MPLYPPGSSSGSSPAPSVAVRLRPATVDDADTLAAWDREPHVIACSSDDPDAEAAFGSDWVEEITNSANELTYVMAEVDGRPVGAMAVCDPHTEPSHYWGEIEPGLRAIDIWIGPPEWLNRGVGTQMMAQMIDRCFAEPGVSAIVIDPLNTNVDAQRFYARLGFRVVGRRAFGDDDCLVMRLEREHWRSGSPRQAGAQ</sequence>
<dbReference type="Proteomes" id="UP000595448">
    <property type="component" value="Chromosome"/>
</dbReference>
<dbReference type="EMBL" id="CP067977">
    <property type="protein sequence ID" value="QQQ17526.1"/>
    <property type="molecule type" value="Genomic_DNA"/>
</dbReference>
<dbReference type="Pfam" id="PF13523">
    <property type="entry name" value="Acetyltransf_8"/>
    <property type="match status" value="1"/>
</dbReference>
<dbReference type="InterPro" id="IPR016181">
    <property type="entry name" value="Acyl_CoA_acyltransferase"/>
</dbReference>
<evidence type="ECO:0000259" key="2">
    <source>
        <dbReference type="PROSITE" id="PS51186"/>
    </source>
</evidence>
<evidence type="ECO:0000256" key="1">
    <source>
        <dbReference type="ARBA" id="ARBA00023251"/>
    </source>
</evidence>
<reference evidence="3 4" key="1">
    <citation type="submission" date="2021-01" db="EMBL/GenBank/DDBJ databases">
        <title>Brevundimonas vitis sp. nov., an bacterium isolated from grape (Vitis vinifera).</title>
        <authorList>
            <person name="Jiang L."/>
            <person name="Lee J."/>
        </authorList>
    </citation>
    <scope>NUCLEOTIDE SEQUENCE [LARGE SCALE GENOMIC DNA]</scope>
    <source>
        <strain evidence="3 4">GRTSA-9</strain>
    </source>
</reference>
<dbReference type="RefSeq" id="WP_201101900.1">
    <property type="nucleotide sequence ID" value="NZ_CP067977.1"/>
</dbReference>
<dbReference type="Gene3D" id="3.40.630.30">
    <property type="match status" value="1"/>
</dbReference>
<accession>A0ABX7BJX5</accession>
<dbReference type="PROSITE" id="PS51186">
    <property type="entry name" value="GNAT"/>
    <property type="match status" value="1"/>
</dbReference>
<gene>
    <name evidence="3" type="ORF">JIP62_09185</name>
</gene>
<keyword evidence="4" id="KW-1185">Reference proteome</keyword>